<organism evidence="1 2">
    <name type="scientific">Legionella drozanskii LLAP-1</name>
    <dbReference type="NCBI Taxonomy" id="1212489"/>
    <lineage>
        <taxon>Bacteria</taxon>
        <taxon>Pseudomonadati</taxon>
        <taxon>Pseudomonadota</taxon>
        <taxon>Gammaproteobacteria</taxon>
        <taxon>Legionellales</taxon>
        <taxon>Legionellaceae</taxon>
        <taxon>Legionella</taxon>
    </lineage>
</organism>
<sequence>MVIGRNENNQINSFIIQKTADKPELKFPFEFLKVENDALHYQTTQQFSEYHKNNAYPREQQIFDEGKDLLFSSIQDDIPYDWLRECDSLLDLLSSPEYQSLADNKLQYLYILVFVATHYDYAQFDSILSDCRAENERFSFDLLRQLYTFTIKRLDSGFTTLMTHPDFKRYQRAPYDEGENIEKGREQQLRLLVLAGLDDIQRLAKAKQNQHMCDRMNLPFKARNDIDLIDFCVMLDFPNIPPKEYNLDSLLQDIEQYSDSELRVRRAQVSRLIADYVNTRETLADLEALLTVLKDDSQFGFLREDKMMFDGFGPTVTWKTITYEIKNRAWEIVNETSELTSEKYEQATTIFNEQKGVFEFQTKSFAERFQSLIVDVQIDDKDDRDFSKGL</sequence>
<name>A0A0W0TAZ9_9GAMM</name>
<gene>
    <name evidence="1" type="ORF">Ldro_0595</name>
</gene>
<protein>
    <submittedName>
        <fullName evidence="1">Uncharacterized protein</fullName>
    </submittedName>
</protein>
<keyword evidence="2" id="KW-1185">Reference proteome</keyword>
<dbReference type="Proteomes" id="UP000054736">
    <property type="component" value="Unassembled WGS sequence"/>
</dbReference>
<accession>A0A0W0TAZ9</accession>
<dbReference type="PATRIC" id="fig|1212489.4.peg.617"/>
<proteinExistence type="predicted"/>
<dbReference type="AlphaFoldDB" id="A0A0W0TAZ9"/>
<dbReference type="STRING" id="1212489.Ldro_0595"/>
<dbReference type="EMBL" id="LNXY01000004">
    <property type="protein sequence ID" value="KTC92605.1"/>
    <property type="molecule type" value="Genomic_DNA"/>
</dbReference>
<dbReference type="RefSeq" id="WP_131764383.1">
    <property type="nucleotide sequence ID" value="NZ_CAAAIU010000011.1"/>
</dbReference>
<reference evidence="1 2" key="1">
    <citation type="submission" date="2015-11" db="EMBL/GenBank/DDBJ databases">
        <title>Genomic analysis of 38 Legionella species identifies large and diverse effector repertoires.</title>
        <authorList>
            <person name="Burstein D."/>
            <person name="Amaro F."/>
            <person name="Zusman T."/>
            <person name="Lifshitz Z."/>
            <person name="Cohen O."/>
            <person name="Gilbert J.A."/>
            <person name="Pupko T."/>
            <person name="Shuman H.A."/>
            <person name="Segal G."/>
        </authorList>
    </citation>
    <scope>NUCLEOTIDE SEQUENCE [LARGE SCALE GENOMIC DNA]</scope>
    <source>
        <strain evidence="1 2">ATCC 700990</strain>
    </source>
</reference>
<comment type="caution">
    <text evidence="1">The sequence shown here is derived from an EMBL/GenBank/DDBJ whole genome shotgun (WGS) entry which is preliminary data.</text>
</comment>
<evidence type="ECO:0000313" key="1">
    <source>
        <dbReference type="EMBL" id="KTC92605.1"/>
    </source>
</evidence>
<evidence type="ECO:0000313" key="2">
    <source>
        <dbReference type="Proteomes" id="UP000054736"/>
    </source>
</evidence>